<sequence length="497" mass="54261">MNSKDKTFFGQPRGLATLFYTVMWERFSYYGMRAILLFYMYYGIKAGGLGMNPTLAASVMSIYGSLVYISTIAGGWLADRVWGAHRTTFIGGVLIMLGHISLSLPFREIGLFLSIAFIVMGSGLLNPAASAMVGDLYDDNDNRRDAGFSLFVFGINLGAVIAPIAVPWASSGFGANLFLDGHTNNFHAGFILAAIGMLLGLIQYSVTGRKYLSKEDFKPGDPLTKAELNAVIRKSLLGVLILVAILAGMFFFKSLTIDNIVNLITVIAILMPVVYFWMMLTSDKVTKLEKSRVIAYIPLFIAAAIFWGIEESGSTILALFAANRTVLHIGGWHFQAANFQLLNPLFIMILTPVFVALWNNWKKQPSAPAKFAGALVFAGLSYIWMAIPGILFGTAGRVSPLWLVGSWFIVEIGEMLNSPIGLSTTTKLAPVAFKSQMMSLWYMADSVGQAVTAQTVKLYTPGTEVQYFIGVGAVSVIFGIILMFLVKRIHGLMQGVD</sequence>
<proteinExistence type="inferred from homology"/>
<feature type="transmembrane region" description="Helical" evidence="8">
    <location>
        <begin position="56"/>
        <end position="77"/>
    </location>
</feature>
<comment type="caution">
    <text evidence="10">The sequence shown here is derived from an EMBL/GenBank/DDBJ whole genome shotgun (WGS) entry which is preliminary data.</text>
</comment>
<name>A0A0R1S641_9LACO</name>
<evidence type="ECO:0000256" key="8">
    <source>
        <dbReference type="SAM" id="Phobius"/>
    </source>
</evidence>
<dbReference type="InterPro" id="IPR005279">
    <property type="entry name" value="Dipep/tripep_permease"/>
</dbReference>
<dbReference type="OrthoDB" id="9772725at2"/>
<feature type="transmembrane region" description="Helical" evidence="8">
    <location>
        <begin position="112"/>
        <end position="134"/>
    </location>
</feature>
<reference evidence="10 11" key="1">
    <citation type="journal article" date="2015" name="Genome Announc.">
        <title>Expanding the biotechnology potential of lactobacilli through comparative genomics of 213 strains and associated genera.</title>
        <authorList>
            <person name="Sun Z."/>
            <person name="Harris H.M."/>
            <person name="McCann A."/>
            <person name="Guo C."/>
            <person name="Argimon S."/>
            <person name="Zhang W."/>
            <person name="Yang X."/>
            <person name="Jeffery I.B."/>
            <person name="Cooney J.C."/>
            <person name="Kagawa T.F."/>
            <person name="Liu W."/>
            <person name="Song Y."/>
            <person name="Salvetti E."/>
            <person name="Wrobel A."/>
            <person name="Rasinkangas P."/>
            <person name="Parkhill J."/>
            <person name="Rea M.C."/>
            <person name="O'Sullivan O."/>
            <person name="Ritari J."/>
            <person name="Douillard F.P."/>
            <person name="Paul Ross R."/>
            <person name="Yang R."/>
            <person name="Briner A.E."/>
            <person name="Felis G.E."/>
            <person name="de Vos W.M."/>
            <person name="Barrangou R."/>
            <person name="Klaenhammer T.R."/>
            <person name="Caufield P.W."/>
            <person name="Cui Y."/>
            <person name="Zhang H."/>
            <person name="O'Toole P.W."/>
        </authorList>
    </citation>
    <scope>NUCLEOTIDE SEQUENCE [LARGE SCALE GENOMIC DNA]</scope>
    <source>
        <strain evidence="10 11">DSM 15354</strain>
    </source>
</reference>
<keyword evidence="5 8" id="KW-0812">Transmembrane</keyword>
<keyword evidence="7 8" id="KW-0472">Membrane</keyword>
<dbReference type="Gene3D" id="1.20.1250.20">
    <property type="entry name" value="MFS general substrate transporter like domains"/>
    <property type="match status" value="1"/>
</dbReference>
<protein>
    <submittedName>
        <fullName evidence="10">Dipeptide tripeptide transport protein</fullName>
    </submittedName>
</protein>
<evidence type="ECO:0000256" key="3">
    <source>
        <dbReference type="ARBA" id="ARBA00022448"/>
    </source>
</evidence>
<feature type="transmembrane region" description="Helical" evidence="8">
    <location>
        <begin position="341"/>
        <end position="359"/>
    </location>
</feature>
<evidence type="ECO:0000259" key="9">
    <source>
        <dbReference type="PROSITE" id="PS50850"/>
    </source>
</evidence>
<dbReference type="AlphaFoldDB" id="A0A0R1S641"/>
<evidence type="ECO:0000256" key="5">
    <source>
        <dbReference type="ARBA" id="ARBA00022692"/>
    </source>
</evidence>
<dbReference type="STRING" id="1122152.GCA_000425905_01273"/>
<dbReference type="InterPro" id="IPR000109">
    <property type="entry name" value="POT_fam"/>
</dbReference>
<dbReference type="NCBIfam" id="TIGR00924">
    <property type="entry name" value="yjdL_sub1_fam"/>
    <property type="match status" value="1"/>
</dbReference>
<comment type="subcellular location">
    <subcellularLocation>
        <location evidence="1">Cell membrane</location>
        <topology evidence="1">Multi-pass membrane protein</topology>
    </subcellularLocation>
</comment>
<dbReference type="InterPro" id="IPR020846">
    <property type="entry name" value="MFS_dom"/>
</dbReference>
<dbReference type="Pfam" id="PF00854">
    <property type="entry name" value="PTR2"/>
    <property type="match status" value="1"/>
</dbReference>
<evidence type="ECO:0000256" key="4">
    <source>
        <dbReference type="ARBA" id="ARBA00022475"/>
    </source>
</evidence>
<accession>A0A0R1S641</accession>
<feature type="transmembrane region" description="Helical" evidence="8">
    <location>
        <begin position="89"/>
        <end position="106"/>
    </location>
</feature>
<dbReference type="GO" id="GO:0005886">
    <property type="term" value="C:plasma membrane"/>
    <property type="evidence" value="ECO:0007669"/>
    <property type="project" value="UniProtKB-SubCell"/>
</dbReference>
<keyword evidence="3" id="KW-0813">Transport</keyword>
<keyword evidence="6 8" id="KW-1133">Transmembrane helix</keyword>
<feature type="transmembrane region" description="Helical" evidence="8">
    <location>
        <begin position="260"/>
        <end position="281"/>
    </location>
</feature>
<feature type="transmembrane region" description="Helical" evidence="8">
    <location>
        <begin position="27"/>
        <end position="44"/>
    </location>
</feature>
<dbReference type="PANTHER" id="PTHR23517:SF15">
    <property type="entry name" value="PROTON-DEPENDENT OLIGOPEPTIDE FAMILY TRANSPORT PROTEIN"/>
    <property type="match status" value="1"/>
</dbReference>
<dbReference type="PANTHER" id="PTHR23517">
    <property type="entry name" value="RESISTANCE PROTEIN MDTM, PUTATIVE-RELATED-RELATED"/>
    <property type="match status" value="1"/>
</dbReference>
<dbReference type="eggNOG" id="COG3104">
    <property type="taxonomic scope" value="Bacteria"/>
</dbReference>
<keyword evidence="11" id="KW-1185">Reference proteome</keyword>
<gene>
    <name evidence="10" type="ORF">FC23_GL000442</name>
</gene>
<evidence type="ECO:0000256" key="1">
    <source>
        <dbReference type="ARBA" id="ARBA00004651"/>
    </source>
</evidence>
<dbReference type="InterPro" id="IPR036259">
    <property type="entry name" value="MFS_trans_sf"/>
</dbReference>
<feature type="transmembrane region" description="Helical" evidence="8">
    <location>
        <begin position="371"/>
        <end position="392"/>
    </location>
</feature>
<feature type="domain" description="Major facilitator superfamily (MFS) profile" evidence="9">
    <location>
        <begin position="1"/>
        <end position="211"/>
    </location>
</feature>
<dbReference type="InterPro" id="IPR050171">
    <property type="entry name" value="MFS_Transporters"/>
</dbReference>
<evidence type="ECO:0000313" key="11">
    <source>
        <dbReference type="Proteomes" id="UP000051931"/>
    </source>
</evidence>
<dbReference type="PROSITE" id="PS50850">
    <property type="entry name" value="MFS"/>
    <property type="match status" value="1"/>
</dbReference>
<organism evidence="10 11">
    <name type="scientific">Lactobacillus psittaci DSM 15354</name>
    <dbReference type="NCBI Taxonomy" id="1122152"/>
    <lineage>
        <taxon>Bacteria</taxon>
        <taxon>Bacillati</taxon>
        <taxon>Bacillota</taxon>
        <taxon>Bacilli</taxon>
        <taxon>Lactobacillales</taxon>
        <taxon>Lactobacillaceae</taxon>
        <taxon>Lactobacillus</taxon>
    </lineage>
</organism>
<comment type="similarity">
    <text evidence="2">Belongs to the major facilitator superfamily. Proton-dependent oligopeptide transporter (POT/PTR) (TC 2.A.17) family.</text>
</comment>
<feature type="transmembrane region" description="Helical" evidence="8">
    <location>
        <begin position="465"/>
        <end position="486"/>
    </location>
</feature>
<dbReference type="GO" id="GO:1904680">
    <property type="term" value="F:peptide transmembrane transporter activity"/>
    <property type="evidence" value="ECO:0007669"/>
    <property type="project" value="InterPro"/>
</dbReference>
<evidence type="ECO:0000256" key="7">
    <source>
        <dbReference type="ARBA" id="ARBA00023136"/>
    </source>
</evidence>
<evidence type="ECO:0000313" key="10">
    <source>
        <dbReference type="EMBL" id="KRL61893.1"/>
    </source>
</evidence>
<dbReference type="Proteomes" id="UP000051931">
    <property type="component" value="Unassembled WGS sequence"/>
</dbReference>
<evidence type="ECO:0000256" key="2">
    <source>
        <dbReference type="ARBA" id="ARBA00005982"/>
    </source>
</evidence>
<feature type="transmembrane region" description="Helical" evidence="8">
    <location>
        <begin position="146"/>
        <end position="166"/>
    </location>
</feature>
<feature type="transmembrane region" description="Helical" evidence="8">
    <location>
        <begin position="235"/>
        <end position="254"/>
    </location>
</feature>
<dbReference type="CDD" id="cd17346">
    <property type="entry name" value="MFS_DtpA_like"/>
    <property type="match status" value="1"/>
</dbReference>
<dbReference type="PATRIC" id="fig|1122152.4.peg.449"/>
<dbReference type="SUPFAM" id="SSF103473">
    <property type="entry name" value="MFS general substrate transporter"/>
    <property type="match status" value="2"/>
</dbReference>
<dbReference type="RefSeq" id="WP_027825222.1">
    <property type="nucleotide sequence ID" value="NZ_AUEI01000011.1"/>
</dbReference>
<keyword evidence="4" id="KW-1003">Cell membrane</keyword>
<dbReference type="GO" id="GO:0015833">
    <property type="term" value="P:peptide transport"/>
    <property type="evidence" value="ECO:0007669"/>
    <property type="project" value="InterPro"/>
</dbReference>
<evidence type="ECO:0000256" key="6">
    <source>
        <dbReference type="ARBA" id="ARBA00022989"/>
    </source>
</evidence>
<feature type="transmembrane region" description="Helical" evidence="8">
    <location>
        <begin position="186"/>
        <end position="206"/>
    </location>
</feature>
<dbReference type="EMBL" id="AZFB01000016">
    <property type="protein sequence ID" value="KRL61893.1"/>
    <property type="molecule type" value="Genomic_DNA"/>
</dbReference>